<dbReference type="Pfam" id="PF00346">
    <property type="entry name" value="Complex1_49kDa"/>
    <property type="match status" value="1"/>
</dbReference>
<keyword evidence="2" id="KW-1278">Translocase</keyword>
<feature type="domain" description="NADH-quinone oxidoreductase subunit D" evidence="3">
    <location>
        <begin position="135"/>
        <end position="405"/>
    </location>
</feature>
<dbReference type="GO" id="GO:0051287">
    <property type="term" value="F:NAD binding"/>
    <property type="evidence" value="ECO:0007669"/>
    <property type="project" value="InterPro"/>
</dbReference>
<organism evidence="4 5">
    <name type="scientific">Fimbriimonas ginsengisoli Gsoil 348</name>
    <dbReference type="NCBI Taxonomy" id="661478"/>
    <lineage>
        <taxon>Bacteria</taxon>
        <taxon>Bacillati</taxon>
        <taxon>Armatimonadota</taxon>
        <taxon>Fimbriimonadia</taxon>
        <taxon>Fimbriimonadales</taxon>
        <taxon>Fimbriimonadaceae</taxon>
        <taxon>Fimbriimonas</taxon>
    </lineage>
</organism>
<dbReference type="GO" id="GO:0048038">
    <property type="term" value="F:quinone binding"/>
    <property type="evidence" value="ECO:0007669"/>
    <property type="project" value="UniProtKB-KW"/>
</dbReference>
<sequence length="405" mass="45225">MSSQTFMPSTETVFQRTGENTMIVNMGPQHPSTHGVLRVICELEGETIVKCKCVIGYLHTGMEKEAEYQQYHKCVVMTDRMDYLNANGNNLAHALAVEKLLGCEIPKRGQYLRVILAELSRIASHLVWLGTHGLDLGAMTPYFYVMQQRELILDMFEMFSGVRMMPSWIVPGGLRGDMPAGFEARLRSFLDGFLPELQVVEDLLVENPIWKERTIDVGILSAADALNLGASGPIARASGVPFDLRKSNPYSSYEDFEFGIPTGTRGDVYDRFLVRISEMRESCKILRQAIDGLPEGAWSTSDRKIAPPPRKELDTSMESLIHHFKLFTEGFHPPVGEAYAAVEGSKGELGFYIVSDGSNRPYRWHERPSSFMNLKCLEVLAVGRLIADVVAVIGSIDIVLGEIDR</sequence>
<dbReference type="EMBL" id="CP007139">
    <property type="protein sequence ID" value="AIE86793.1"/>
    <property type="molecule type" value="Genomic_DNA"/>
</dbReference>
<keyword evidence="2" id="KW-0472">Membrane</keyword>
<evidence type="ECO:0000313" key="5">
    <source>
        <dbReference type="Proteomes" id="UP000027982"/>
    </source>
</evidence>
<dbReference type="PANTHER" id="PTHR11993">
    <property type="entry name" value="NADH-UBIQUINONE OXIDOREDUCTASE 49 KDA SUBUNIT"/>
    <property type="match status" value="1"/>
</dbReference>
<comment type="function">
    <text evidence="2">NDH-1 shuttles electrons from NADH, via FMN and iron-sulfur (Fe-S) centers, to quinones in the respiratory chain. The immediate electron acceptor for the enzyme in this species is believed to be ubiquinone. Couples the redox reaction to proton translocation (for every two electrons transferred, four hydrogen ions are translocated across the cytoplasmic membrane), and thus conserves the redox energy in a proton gradient.</text>
</comment>
<dbReference type="HOGENOM" id="CLU_015134_1_2_0"/>
<keyword evidence="2" id="KW-1003">Cell membrane</keyword>
<dbReference type="InterPro" id="IPR029014">
    <property type="entry name" value="NiFe-Hase_large"/>
</dbReference>
<dbReference type="InterPro" id="IPR001135">
    <property type="entry name" value="NADH_Q_OxRdtase_suD"/>
</dbReference>
<dbReference type="NCBIfam" id="TIGR01962">
    <property type="entry name" value="NuoD"/>
    <property type="match status" value="1"/>
</dbReference>
<evidence type="ECO:0000259" key="3">
    <source>
        <dbReference type="Pfam" id="PF00346"/>
    </source>
</evidence>
<comment type="catalytic activity">
    <reaction evidence="2">
        <text>a quinone + NADH + 5 H(+)(in) = a quinol + NAD(+) + 4 H(+)(out)</text>
        <dbReference type="Rhea" id="RHEA:57888"/>
        <dbReference type="ChEBI" id="CHEBI:15378"/>
        <dbReference type="ChEBI" id="CHEBI:24646"/>
        <dbReference type="ChEBI" id="CHEBI:57540"/>
        <dbReference type="ChEBI" id="CHEBI:57945"/>
        <dbReference type="ChEBI" id="CHEBI:132124"/>
    </reaction>
</comment>
<dbReference type="eggNOG" id="COG0649">
    <property type="taxonomic scope" value="Bacteria"/>
</dbReference>
<dbReference type="GO" id="GO:0050136">
    <property type="term" value="F:NADH dehydrogenase (quinone) (non-electrogenic) activity"/>
    <property type="evidence" value="ECO:0007669"/>
    <property type="project" value="UniProtKB-UniRule"/>
</dbReference>
<dbReference type="GO" id="GO:0005886">
    <property type="term" value="C:plasma membrane"/>
    <property type="evidence" value="ECO:0007669"/>
    <property type="project" value="UniProtKB-SubCell"/>
</dbReference>
<dbReference type="InterPro" id="IPR022885">
    <property type="entry name" value="NDH1_su_D/H"/>
</dbReference>
<keyword evidence="5" id="KW-1185">Reference proteome</keyword>
<comment type="subcellular location">
    <subcellularLocation>
        <location evidence="2">Cell membrane</location>
        <topology evidence="2">Peripheral membrane protein</topology>
        <orientation evidence="2">Cytoplasmic side</orientation>
    </subcellularLocation>
</comment>
<dbReference type="PANTHER" id="PTHR11993:SF10">
    <property type="entry name" value="NADH DEHYDROGENASE [UBIQUINONE] IRON-SULFUR PROTEIN 2, MITOCHONDRIAL"/>
    <property type="match status" value="1"/>
</dbReference>
<protein>
    <recommendedName>
        <fullName evidence="2">NADH-quinone oxidoreductase subunit D</fullName>
        <ecNumber evidence="2">7.1.1.-</ecNumber>
    </recommendedName>
    <alternativeName>
        <fullName evidence="2">NADH dehydrogenase I subunit D</fullName>
    </alternativeName>
    <alternativeName>
        <fullName evidence="2">NDH-1 subunit D</fullName>
    </alternativeName>
</protein>
<dbReference type="RefSeq" id="WP_025229271.1">
    <property type="nucleotide sequence ID" value="NZ_CP007139.1"/>
</dbReference>
<dbReference type="AlphaFoldDB" id="A0A068NTB1"/>
<reference evidence="4 5" key="1">
    <citation type="journal article" date="2014" name="PLoS ONE">
        <title>The first complete genome sequence of the class fimbriimonadia in the phylum armatimonadetes.</title>
        <authorList>
            <person name="Hu Z.Y."/>
            <person name="Wang Y.Z."/>
            <person name="Im W.T."/>
            <person name="Wang S.Y."/>
            <person name="Zhao G.P."/>
            <person name="Zheng H.J."/>
            <person name="Quan Z.X."/>
        </authorList>
    </citation>
    <scope>NUCLEOTIDE SEQUENCE [LARGE SCALE GENOMIC DNA]</scope>
    <source>
        <strain evidence="4">Gsoil 348</strain>
    </source>
</reference>
<keyword evidence="2" id="KW-0813">Transport</keyword>
<dbReference type="EC" id="7.1.1.-" evidence="2"/>
<keyword evidence="1 2" id="KW-0874">Quinone</keyword>
<accession>A0A068NTB1</accession>
<gene>
    <name evidence="2" type="primary">nuoD</name>
    <name evidence="4" type="ORF">OP10G_3425</name>
</gene>
<comment type="similarity">
    <text evidence="2">Belongs to the complex I 49 kDa subunit family.</text>
</comment>
<dbReference type="Gene3D" id="1.10.645.10">
    <property type="entry name" value="Cytochrome-c3 Hydrogenase, chain B"/>
    <property type="match status" value="1"/>
</dbReference>
<keyword evidence="2" id="KW-0830">Ubiquinone</keyword>
<dbReference type="SUPFAM" id="SSF56762">
    <property type="entry name" value="HydB/Nqo4-like"/>
    <property type="match status" value="1"/>
</dbReference>
<evidence type="ECO:0000313" key="4">
    <source>
        <dbReference type="EMBL" id="AIE86793.1"/>
    </source>
</evidence>
<dbReference type="Proteomes" id="UP000027982">
    <property type="component" value="Chromosome"/>
</dbReference>
<dbReference type="KEGG" id="fgi:OP10G_3425"/>
<dbReference type="NCBIfam" id="NF004739">
    <property type="entry name" value="PRK06075.1"/>
    <property type="match status" value="1"/>
</dbReference>
<evidence type="ECO:0000256" key="1">
    <source>
        <dbReference type="ARBA" id="ARBA00022719"/>
    </source>
</evidence>
<dbReference type="STRING" id="661478.OP10G_3425"/>
<name>A0A068NTB1_FIMGI</name>
<evidence type="ECO:0000256" key="2">
    <source>
        <dbReference type="HAMAP-Rule" id="MF_01358"/>
    </source>
</evidence>
<comment type="subunit">
    <text evidence="2">NDH-1 is composed of 14 different subunits. Subunits NuoB, C, D, E, F, and G constitute the peripheral sector of the complex.</text>
</comment>
<dbReference type="HAMAP" id="MF_01358">
    <property type="entry name" value="NDH1_NuoD"/>
    <property type="match status" value="1"/>
</dbReference>
<keyword evidence="2" id="KW-0520">NAD</keyword>
<proteinExistence type="inferred from homology"/>